<feature type="domain" description="COMM" evidence="1">
    <location>
        <begin position="127"/>
        <end position="194"/>
    </location>
</feature>
<name>A0A023G7F2_AMBTT</name>
<dbReference type="InterPro" id="IPR017920">
    <property type="entry name" value="COMM"/>
</dbReference>
<dbReference type="PROSITE" id="PS51269">
    <property type="entry name" value="COMM"/>
    <property type="match status" value="1"/>
</dbReference>
<evidence type="ECO:0000313" key="2">
    <source>
        <dbReference type="EMBL" id="JAC29754.1"/>
    </source>
</evidence>
<dbReference type="EMBL" id="GBBM01005664">
    <property type="protein sequence ID" value="JAC29754.1"/>
    <property type="molecule type" value="mRNA"/>
</dbReference>
<proteinExistence type="evidence at transcript level"/>
<accession>A0A023G7F2</accession>
<evidence type="ECO:0000259" key="1">
    <source>
        <dbReference type="PROSITE" id="PS51269"/>
    </source>
</evidence>
<dbReference type="AlphaFoldDB" id="A0A023G7F2"/>
<reference evidence="2" key="1">
    <citation type="submission" date="2014-03" db="EMBL/GenBank/DDBJ databases">
        <title>The sialotranscriptome of Amblyomma triste, Amblyomma parvum and Amblyomma cajennense ticks, uncovered by 454-based RNA-seq.</title>
        <authorList>
            <person name="Garcia G.R."/>
            <person name="Gardinassi L.G."/>
            <person name="Ribeiro J.M."/>
            <person name="Anatriello E."/>
            <person name="Ferreira B.R."/>
            <person name="Moreira H.N."/>
            <person name="Mafra C."/>
            <person name="Olegario M.M."/>
            <person name="Szabo P.J."/>
            <person name="Miranda-Santos I.K."/>
            <person name="Maruyama S.R."/>
        </authorList>
    </citation>
    <scope>NUCLEOTIDE SEQUENCE</scope>
    <source>
        <strain evidence="2">Mato Grasso do Sul</strain>
        <tissue evidence="2">Salivary glands</tissue>
    </source>
</reference>
<dbReference type="Pfam" id="PF07258">
    <property type="entry name" value="COMM_domain"/>
    <property type="match status" value="1"/>
</dbReference>
<organism evidence="2">
    <name type="scientific">Amblyomma triste</name>
    <name type="common">Neotropical tick</name>
    <dbReference type="NCBI Taxonomy" id="251400"/>
    <lineage>
        <taxon>Eukaryota</taxon>
        <taxon>Metazoa</taxon>
        <taxon>Ecdysozoa</taxon>
        <taxon>Arthropoda</taxon>
        <taxon>Chelicerata</taxon>
        <taxon>Arachnida</taxon>
        <taxon>Acari</taxon>
        <taxon>Parasitiformes</taxon>
        <taxon>Ixodida</taxon>
        <taxon>Ixodoidea</taxon>
        <taxon>Ixodidae</taxon>
        <taxon>Amblyomminae</taxon>
        <taxon>Amblyomma</taxon>
    </lineage>
</organism>
<protein>
    <submittedName>
        <fullName evidence="2">Putative comm domain-containing protein</fullName>
    </submittedName>
</protein>
<sequence>MAQATRGIWAAADLIKRYPVEVQKALIRSCLRPDSAFSIEEVMWHVRDMVACVNEIFLQKAESCGALPEDLQAAYEASKCLVSALIYLKEAAFASLAEDLRLDAEVVALLQSVTTSNVGKQAGPLGKLVNVDWKIGVAAMSDLCKNLNSPFIMLQLTLEDSAHNQTRHTIELTVPEFQKFASTMQELHGIMSTM</sequence>